<dbReference type="Gene3D" id="1.10.10.2840">
    <property type="entry name" value="PucR C-terminal helix-turn-helix domain"/>
    <property type="match status" value="1"/>
</dbReference>
<evidence type="ECO:0000256" key="1">
    <source>
        <dbReference type="ARBA" id="ARBA00006754"/>
    </source>
</evidence>
<comment type="similarity">
    <text evidence="1">Belongs to the CdaR family.</text>
</comment>
<gene>
    <name evidence="3" type="ORF">HNR73_004746</name>
</gene>
<proteinExistence type="inferred from homology"/>
<dbReference type="Gene3D" id="3.30.450.40">
    <property type="match status" value="1"/>
</dbReference>
<dbReference type="InterPro" id="IPR025736">
    <property type="entry name" value="PucR_C-HTH_dom"/>
</dbReference>
<accession>A0A841FPV6</accession>
<dbReference type="PANTHER" id="PTHR33744:SF1">
    <property type="entry name" value="DNA-BINDING TRANSCRIPTIONAL ACTIVATOR ADER"/>
    <property type="match status" value="1"/>
</dbReference>
<feature type="domain" description="GAF" evidence="2">
    <location>
        <begin position="82"/>
        <end position="233"/>
    </location>
</feature>
<dbReference type="Proteomes" id="UP000548476">
    <property type="component" value="Unassembled WGS sequence"/>
</dbReference>
<dbReference type="InterPro" id="IPR003018">
    <property type="entry name" value="GAF"/>
</dbReference>
<name>A0A841FPV6_9ACTN</name>
<keyword evidence="3" id="KW-0238">DNA-binding</keyword>
<organism evidence="3 4">
    <name type="scientific">Phytomonospora endophytica</name>
    <dbReference type="NCBI Taxonomy" id="714109"/>
    <lineage>
        <taxon>Bacteria</taxon>
        <taxon>Bacillati</taxon>
        <taxon>Actinomycetota</taxon>
        <taxon>Actinomycetes</taxon>
        <taxon>Micromonosporales</taxon>
        <taxon>Micromonosporaceae</taxon>
        <taxon>Phytomonospora</taxon>
    </lineage>
</organism>
<dbReference type="EMBL" id="JACHGT010000010">
    <property type="protein sequence ID" value="MBB6036873.1"/>
    <property type="molecule type" value="Genomic_DNA"/>
</dbReference>
<dbReference type="GO" id="GO:0003677">
    <property type="term" value="F:DNA binding"/>
    <property type="evidence" value="ECO:0007669"/>
    <property type="project" value="UniProtKB-KW"/>
</dbReference>
<comment type="caution">
    <text evidence="3">The sequence shown here is derived from an EMBL/GenBank/DDBJ whole genome shotgun (WGS) entry which is preliminary data.</text>
</comment>
<evidence type="ECO:0000313" key="3">
    <source>
        <dbReference type="EMBL" id="MBB6036873.1"/>
    </source>
</evidence>
<dbReference type="AlphaFoldDB" id="A0A841FPV6"/>
<dbReference type="RefSeq" id="WP_203686470.1">
    <property type="nucleotide sequence ID" value="NZ_BONT01000058.1"/>
</dbReference>
<dbReference type="SMART" id="SM00065">
    <property type="entry name" value="GAF"/>
    <property type="match status" value="1"/>
</dbReference>
<dbReference type="InterPro" id="IPR042070">
    <property type="entry name" value="PucR_C-HTH_sf"/>
</dbReference>
<dbReference type="Pfam" id="PF13556">
    <property type="entry name" value="HTH_30"/>
    <property type="match status" value="1"/>
</dbReference>
<dbReference type="Pfam" id="PF01590">
    <property type="entry name" value="GAF"/>
    <property type="match status" value="1"/>
</dbReference>
<dbReference type="InterPro" id="IPR051448">
    <property type="entry name" value="CdaR-like_regulators"/>
</dbReference>
<reference evidence="3 4" key="1">
    <citation type="submission" date="2020-08" db="EMBL/GenBank/DDBJ databases">
        <title>Genomic Encyclopedia of Type Strains, Phase IV (KMG-IV): sequencing the most valuable type-strain genomes for metagenomic binning, comparative biology and taxonomic classification.</title>
        <authorList>
            <person name="Goeker M."/>
        </authorList>
    </citation>
    <scope>NUCLEOTIDE SEQUENCE [LARGE SCALE GENOMIC DNA]</scope>
    <source>
        <strain evidence="3 4">YIM 65646</strain>
    </source>
</reference>
<keyword evidence="4" id="KW-1185">Reference proteome</keyword>
<dbReference type="SUPFAM" id="SSF55781">
    <property type="entry name" value="GAF domain-like"/>
    <property type="match status" value="1"/>
</dbReference>
<sequence>MTPVPGAAEYLELLAREASAVEFEGPVLAARAAGASAEALEELENAKLVALRVRAALARRARRGAELSALFQTAGDLAELRDLDAVLDAIVSRARQLLGTDVAYMTLYDEDRDDNYMRVTDGSASANFQKLRLPMGAGLGGLVAQSATPYATADYFADERFDHLRTINDAVHEEGLVAILGVPLRLGSRVIGVLFAADRSARPFVQEEVALLGSFAAHAAVAIDNARLLEGTRAALDELSAANKVVRAHSNAVERAALAHDRMMDLVLRGGGVADVAAMVTEVIGGSLLVLDSTDRPLETVGAVGDLESGVFDTARTARALGRSVRRGELTIASVDVGAETLCTLVLRTAEDVSDTDQRILERAALVTALLLLERRSVAEAEDRFRGELLDDLISREITDAAALRERGRRLGVDLDRPHVLVVARHDGPRERVGFWASAQATAERGLATAGSTQVALLLPGEDPGKAARRVAAELSAVLGRPATAGACGPITALADVASAHREAQRCADTLVALGRTGHGAGAADLGFVGLLIGDHRDVDAFLDSTIGPVVAYDGRRGTDLVHTVDVYFGHGGSPARTAQTLHIHVNTVAQRLERVGRLLGEDWQSPERALEIQLALRLHRLRRT</sequence>
<dbReference type="InterPro" id="IPR029016">
    <property type="entry name" value="GAF-like_dom_sf"/>
</dbReference>
<dbReference type="InterPro" id="IPR041522">
    <property type="entry name" value="CdaR_GGDEF"/>
</dbReference>
<evidence type="ECO:0000259" key="2">
    <source>
        <dbReference type="SMART" id="SM00065"/>
    </source>
</evidence>
<dbReference type="Pfam" id="PF17853">
    <property type="entry name" value="GGDEF_2"/>
    <property type="match status" value="1"/>
</dbReference>
<dbReference type="PANTHER" id="PTHR33744">
    <property type="entry name" value="CARBOHYDRATE DIACID REGULATOR"/>
    <property type="match status" value="1"/>
</dbReference>
<protein>
    <submittedName>
        <fullName evidence="3">DNA-binding PucR family transcriptional regulator</fullName>
    </submittedName>
</protein>
<evidence type="ECO:0000313" key="4">
    <source>
        <dbReference type="Proteomes" id="UP000548476"/>
    </source>
</evidence>